<evidence type="ECO:0000256" key="2">
    <source>
        <dbReference type="ARBA" id="ARBA00022679"/>
    </source>
</evidence>
<protein>
    <submittedName>
        <fullName evidence="4">Uncharacterized protein</fullName>
    </submittedName>
</protein>
<keyword evidence="3" id="KW-0175">Coiled coil</keyword>
<keyword evidence="5" id="KW-1185">Reference proteome</keyword>
<reference evidence="4" key="1">
    <citation type="submission" date="2023-10" db="EMBL/GenBank/DDBJ databases">
        <authorList>
            <person name="Chen Y."/>
            <person name="Shah S."/>
            <person name="Dougan E. K."/>
            <person name="Thang M."/>
            <person name="Chan C."/>
        </authorList>
    </citation>
    <scope>NUCLEOTIDE SEQUENCE [LARGE SCALE GENOMIC DNA]</scope>
</reference>
<sequence>MDDSLAAEAGQLELAEREAQLAEHEAQLDHFYRQCYGETPELPIAASPSPQEVWEVIAVSDDSQGAALSEHADPPEQANEMQAELASLIALALVATKDMVLWLLDHCAARGTGDNANADDPRQRDRSRVGAAAYFLPQNRSRVFIRGMRKNIVPAVPKPPPPFGTRQLREVLGKFPPIDRESLTEAQKENVKAQEENVKQKFLDDELSEDDLVVISTDRAIDGVYTPPCFPNFCPTLTTRNFYLFVMSVSDILSEVPDKDRSFFRFLRPTERLALQGLPPSAALHMPSHAVAVKGAGNAFPPPLIMA</sequence>
<evidence type="ECO:0000313" key="5">
    <source>
        <dbReference type="Proteomes" id="UP001189429"/>
    </source>
</evidence>
<comment type="caution">
    <text evidence="4">The sequence shown here is derived from an EMBL/GenBank/DDBJ whole genome shotgun (WGS) entry which is preliminary data.</text>
</comment>
<dbReference type="Gene3D" id="3.40.50.150">
    <property type="entry name" value="Vaccinia Virus protein VP39"/>
    <property type="match status" value="1"/>
</dbReference>
<organism evidence="4 5">
    <name type="scientific">Prorocentrum cordatum</name>
    <dbReference type="NCBI Taxonomy" id="2364126"/>
    <lineage>
        <taxon>Eukaryota</taxon>
        <taxon>Sar</taxon>
        <taxon>Alveolata</taxon>
        <taxon>Dinophyceae</taxon>
        <taxon>Prorocentrales</taxon>
        <taxon>Prorocentraceae</taxon>
        <taxon>Prorocentrum</taxon>
    </lineage>
</organism>
<dbReference type="EMBL" id="CAUYUJ010018350">
    <property type="protein sequence ID" value="CAK0882897.1"/>
    <property type="molecule type" value="Genomic_DNA"/>
</dbReference>
<feature type="non-terminal residue" evidence="4">
    <location>
        <position position="307"/>
    </location>
</feature>
<proteinExistence type="predicted"/>
<name>A0ABN9W9L8_9DINO</name>
<evidence type="ECO:0000256" key="3">
    <source>
        <dbReference type="SAM" id="Coils"/>
    </source>
</evidence>
<dbReference type="Proteomes" id="UP001189429">
    <property type="component" value="Unassembled WGS sequence"/>
</dbReference>
<feature type="coiled-coil region" evidence="3">
    <location>
        <begin position="5"/>
        <end position="34"/>
    </location>
</feature>
<dbReference type="Pfam" id="PF00145">
    <property type="entry name" value="DNA_methylase"/>
    <property type="match status" value="1"/>
</dbReference>
<keyword evidence="2" id="KW-0808">Transferase</keyword>
<evidence type="ECO:0000313" key="4">
    <source>
        <dbReference type="EMBL" id="CAK0882897.1"/>
    </source>
</evidence>
<dbReference type="InterPro" id="IPR001525">
    <property type="entry name" value="C5_MeTfrase"/>
</dbReference>
<accession>A0ABN9W9L8</accession>
<dbReference type="Gene3D" id="3.90.120.10">
    <property type="entry name" value="DNA Methylase, subunit A, domain 2"/>
    <property type="match status" value="1"/>
</dbReference>
<dbReference type="InterPro" id="IPR029063">
    <property type="entry name" value="SAM-dependent_MTases_sf"/>
</dbReference>
<gene>
    <name evidence="4" type="ORF">PCOR1329_LOCUS65277</name>
</gene>
<keyword evidence="1" id="KW-0489">Methyltransferase</keyword>
<dbReference type="SUPFAM" id="SSF53335">
    <property type="entry name" value="S-adenosyl-L-methionine-dependent methyltransferases"/>
    <property type="match status" value="1"/>
</dbReference>
<evidence type="ECO:0000256" key="1">
    <source>
        <dbReference type="ARBA" id="ARBA00022603"/>
    </source>
</evidence>